<dbReference type="Gene3D" id="1.10.30.50">
    <property type="match status" value="1"/>
</dbReference>
<dbReference type="AlphaFoldDB" id="A0A3M9XMQ6"/>
<evidence type="ECO:0000313" key="3">
    <source>
        <dbReference type="Proteomes" id="UP000268623"/>
    </source>
</evidence>
<reference evidence="2 3" key="1">
    <citation type="submission" date="2018-08" db="EMBL/GenBank/DDBJ databases">
        <title>Genome sequence of Methylocystis hirsuta CSC1, a methanotroph able to accumulate PHAs.</title>
        <authorList>
            <person name="Bordel S."/>
            <person name="Rodriguez E."/>
            <person name="Gancedo J."/>
            <person name="Munoz R."/>
        </authorList>
    </citation>
    <scope>NUCLEOTIDE SEQUENCE [LARGE SCALE GENOMIC DNA]</scope>
    <source>
        <strain evidence="2 3">CSC1</strain>
    </source>
</reference>
<organism evidence="2 3">
    <name type="scientific">Methylocystis hirsuta</name>
    <dbReference type="NCBI Taxonomy" id="369798"/>
    <lineage>
        <taxon>Bacteria</taxon>
        <taxon>Pseudomonadati</taxon>
        <taxon>Pseudomonadota</taxon>
        <taxon>Alphaproteobacteria</taxon>
        <taxon>Hyphomicrobiales</taxon>
        <taxon>Methylocystaceae</taxon>
        <taxon>Methylocystis</taxon>
    </lineage>
</organism>
<comment type="caution">
    <text evidence="2">The sequence shown here is derived from an EMBL/GenBank/DDBJ whole genome shotgun (WGS) entry which is preliminary data.</text>
</comment>
<dbReference type="InterPro" id="IPR003615">
    <property type="entry name" value="HNH_nuc"/>
</dbReference>
<name>A0A3M9XMQ6_9HYPH</name>
<dbReference type="Pfam" id="PF14279">
    <property type="entry name" value="HNH_5"/>
    <property type="match status" value="1"/>
</dbReference>
<proteinExistence type="predicted"/>
<dbReference type="EMBL" id="QWDD01000001">
    <property type="protein sequence ID" value="RNJ49284.1"/>
    <property type="molecule type" value="Genomic_DNA"/>
</dbReference>
<keyword evidence="3" id="KW-1185">Reference proteome</keyword>
<dbReference type="Proteomes" id="UP000268623">
    <property type="component" value="Unassembled WGS sequence"/>
</dbReference>
<evidence type="ECO:0000259" key="1">
    <source>
        <dbReference type="Pfam" id="PF14279"/>
    </source>
</evidence>
<dbReference type="InterPro" id="IPR029471">
    <property type="entry name" value="HNH_5"/>
</dbReference>
<dbReference type="GO" id="GO:0004519">
    <property type="term" value="F:endonuclease activity"/>
    <property type="evidence" value="ECO:0007669"/>
    <property type="project" value="UniProtKB-KW"/>
</dbReference>
<dbReference type="OrthoDB" id="7541272at2"/>
<accession>A0A3M9XMQ6</accession>
<keyword evidence="2" id="KW-0540">Nuclease</keyword>
<protein>
    <submittedName>
        <fullName evidence="2">HNH endonuclease</fullName>
    </submittedName>
</protein>
<evidence type="ECO:0000313" key="2">
    <source>
        <dbReference type="EMBL" id="RNJ49284.1"/>
    </source>
</evidence>
<dbReference type="CDD" id="cd00085">
    <property type="entry name" value="HNHc"/>
    <property type="match status" value="1"/>
</dbReference>
<keyword evidence="2" id="KW-0378">Hydrolase</keyword>
<gene>
    <name evidence="2" type="ORF">D1O30_06405</name>
</gene>
<dbReference type="RefSeq" id="WP_123175254.1">
    <property type="nucleotide sequence ID" value="NZ_QWDD01000001.1"/>
</dbReference>
<sequence>MATLNYPEGKSFAPVWKCIYCGEDATPESLTKEHIIPKALNGTITLPKSSCRKCACITRDFENFCLSKTFIDARTMLGLKTSKKKRPPLKIWNIDSNGREIWREADTSDHPLIFPTLDLGRAGILIGRDQFVDPPMRSQLIMPPTSVERFAKLKNRDNIRFMIGHNEYAKMLAKIAHAFAIANLGLSSNKYFLADYITGKNNNIFHYVGTAVERQSLSEKTLHALSISDVGQYVVVYVTLFYYLGGPTYEIVAAQHL</sequence>
<keyword evidence="2" id="KW-0255">Endonuclease</keyword>
<feature type="domain" description="HNH endonuclease 5" evidence="1">
    <location>
        <begin position="18"/>
        <end position="55"/>
    </location>
</feature>